<name>A0A369J899_HYPMA</name>
<organism evidence="1 2">
    <name type="scientific">Hypsizygus marmoreus</name>
    <name type="common">White beech mushroom</name>
    <name type="synonym">Agaricus marmoreus</name>
    <dbReference type="NCBI Taxonomy" id="39966"/>
    <lineage>
        <taxon>Eukaryota</taxon>
        <taxon>Fungi</taxon>
        <taxon>Dikarya</taxon>
        <taxon>Basidiomycota</taxon>
        <taxon>Agaricomycotina</taxon>
        <taxon>Agaricomycetes</taxon>
        <taxon>Agaricomycetidae</taxon>
        <taxon>Agaricales</taxon>
        <taxon>Tricholomatineae</taxon>
        <taxon>Lyophyllaceae</taxon>
        <taxon>Hypsizygus</taxon>
    </lineage>
</organism>
<evidence type="ECO:0000313" key="1">
    <source>
        <dbReference type="EMBL" id="RDB18158.1"/>
    </source>
</evidence>
<accession>A0A369J899</accession>
<keyword evidence="2" id="KW-1185">Reference proteome</keyword>
<sequence length="97" mass="11442">MSMCARVEQHAQPNRFYTLASLHPLRVNRETIVWSGLVACSFCLYFRRWFLKDPSADRSDVLHRLNCDAHQRYLNFAMTTRCISILDKHSTNDFPHL</sequence>
<dbReference type="EMBL" id="LUEZ02000106">
    <property type="protein sequence ID" value="RDB18158.1"/>
    <property type="molecule type" value="Genomic_DNA"/>
</dbReference>
<dbReference type="InParanoid" id="A0A369J899"/>
<proteinExistence type="predicted"/>
<evidence type="ECO:0000313" key="2">
    <source>
        <dbReference type="Proteomes" id="UP000076154"/>
    </source>
</evidence>
<protein>
    <submittedName>
        <fullName evidence="1">Uncharacterized protein</fullName>
    </submittedName>
</protein>
<dbReference type="AlphaFoldDB" id="A0A369J899"/>
<reference evidence="1" key="1">
    <citation type="submission" date="2018-04" db="EMBL/GenBank/DDBJ databases">
        <title>Whole genome sequencing of Hypsizygus marmoreus.</title>
        <authorList>
            <person name="Choi I.-G."/>
            <person name="Min B."/>
            <person name="Kim J.-G."/>
            <person name="Kim S."/>
            <person name="Oh Y.-L."/>
            <person name="Kong W.-S."/>
            <person name="Park H."/>
            <person name="Jeong J."/>
            <person name="Song E.-S."/>
        </authorList>
    </citation>
    <scope>NUCLEOTIDE SEQUENCE [LARGE SCALE GENOMIC DNA]</scope>
    <source>
        <strain evidence="1">51987-8</strain>
    </source>
</reference>
<dbReference type="Proteomes" id="UP000076154">
    <property type="component" value="Unassembled WGS sequence"/>
</dbReference>
<gene>
    <name evidence="1" type="ORF">Hypma_000568</name>
</gene>
<comment type="caution">
    <text evidence="1">The sequence shown here is derived from an EMBL/GenBank/DDBJ whole genome shotgun (WGS) entry which is preliminary data.</text>
</comment>